<dbReference type="GO" id="GO:0003677">
    <property type="term" value="F:DNA binding"/>
    <property type="evidence" value="ECO:0007669"/>
    <property type="project" value="UniProtKB-KW"/>
</dbReference>
<evidence type="ECO:0000313" key="7">
    <source>
        <dbReference type="Proteomes" id="UP000664405"/>
    </source>
</evidence>
<keyword evidence="1" id="KW-0805">Transcription regulation</keyword>
<evidence type="ECO:0000256" key="1">
    <source>
        <dbReference type="ARBA" id="ARBA00023015"/>
    </source>
</evidence>
<accession>A0A8I1SIS9</accession>
<dbReference type="InterPro" id="IPR014757">
    <property type="entry name" value="Tscrpt_reg_IclR_C"/>
</dbReference>
<sequence>MTSQLNGSVLKAFKILDLFAAGKSELTAKETADALGINMITAHRFLHTLVHAGALRASSRGVFRLGYMFADLGERVLQGDNLPTLLQPILDQLARDTGEACMATEFDRDMAVCIAKSLPDRPLYVDIRIGSKLDAFCTAHGKLWLAHMSSDEQDRYFKNAQLHGMTDHTITDIKTLRDELQTIRQQGFATNNGERENDIYAIAVPITTQHGKMISGFSVFGASPAILGQHRDSLLDHLRSATQTARQALYGAA</sequence>
<dbReference type="GO" id="GO:0045892">
    <property type="term" value="P:negative regulation of DNA-templated transcription"/>
    <property type="evidence" value="ECO:0007669"/>
    <property type="project" value="TreeGrafter"/>
</dbReference>
<keyword evidence="3" id="KW-0804">Transcription</keyword>
<dbReference type="Pfam" id="PF09339">
    <property type="entry name" value="HTH_IclR"/>
    <property type="match status" value="1"/>
</dbReference>
<dbReference type="PANTHER" id="PTHR30136:SF35">
    <property type="entry name" value="HTH-TYPE TRANSCRIPTIONAL REGULATOR RV1719"/>
    <property type="match status" value="1"/>
</dbReference>
<reference evidence="6" key="1">
    <citation type="submission" date="2020-12" db="EMBL/GenBank/DDBJ databases">
        <title>Oil enriched cultivation method for isolating marine PHA-producing bacteria.</title>
        <authorList>
            <person name="Zheng W."/>
            <person name="Yu S."/>
            <person name="Huang Y."/>
        </authorList>
    </citation>
    <scope>NUCLEOTIDE SEQUENCE</scope>
    <source>
        <strain evidence="6">SY-2-3</strain>
    </source>
</reference>
<dbReference type="InterPro" id="IPR050707">
    <property type="entry name" value="HTH_MetabolicPath_Reg"/>
</dbReference>
<keyword evidence="2" id="KW-0238">DNA-binding</keyword>
<name>A0A8I1SIS9_9PROT</name>
<protein>
    <submittedName>
        <fullName evidence="6">IclR family transcriptional regulator</fullName>
    </submittedName>
</protein>
<evidence type="ECO:0000256" key="3">
    <source>
        <dbReference type="ARBA" id="ARBA00023163"/>
    </source>
</evidence>
<dbReference type="InterPro" id="IPR029016">
    <property type="entry name" value="GAF-like_dom_sf"/>
</dbReference>
<dbReference type="Gene3D" id="3.30.450.40">
    <property type="match status" value="1"/>
</dbReference>
<dbReference type="InterPro" id="IPR005471">
    <property type="entry name" value="Tscrpt_reg_IclR_N"/>
</dbReference>
<dbReference type="SMART" id="SM00346">
    <property type="entry name" value="HTH_ICLR"/>
    <property type="match status" value="1"/>
</dbReference>
<dbReference type="Gene3D" id="1.10.10.10">
    <property type="entry name" value="Winged helix-like DNA-binding domain superfamily/Winged helix DNA-binding domain"/>
    <property type="match status" value="1"/>
</dbReference>
<dbReference type="Proteomes" id="UP000664405">
    <property type="component" value="Unassembled WGS sequence"/>
</dbReference>
<dbReference type="GO" id="GO:0003700">
    <property type="term" value="F:DNA-binding transcription factor activity"/>
    <property type="evidence" value="ECO:0007669"/>
    <property type="project" value="TreeGrafter"/>
</dbReference>
<dbReference type="PROSITE" id="PS51078">
    <property type="entry name" value="ICLR_ED"/>
    <property type="match status" value="1"/>
</dbReference>
<dbReference type="InterPro" id="IPR036388">
    <property type="entry name" value="WH-like_DNA-bd_sf"/>
</dbReference>
<dbReference type="InterPro" id="IPR036390">
    <property type="entry name" value="WH_DNA-bd_sf"/>
</dbReference>
<feature type="domain" description="HTH iclR-type" evidence="4">
    <location>
        <begin position="6"/>
        <end position="67"/>
    </location>
</feature>
<dbReference type="SUPFAM" id="SSF46785">
    <property type="entry name" value="Winged helix' DNA-binding domain"/>
    <property type="match status" value="1"/>
</dbReference>
<feature type="domain" description="IclR-ED" evidence="5">
    <location>
        <begin position="68"/>
        <end position="251"/>
    </location>
</feature>
<dbReference type="PANTHER" id="PTHR30136">
    <property type="entry name" value="HELIX-TURN-HELIX TRANSCRIPTIONAL REGULATOR, ICLR FAMILY"/>
    <property type="match status" value="1"/>
</dbReference>
<evidence type="ECO:0000313" key="6">
    <source>
        <dbReference type="EMBL" id="MBN8197617.1"/>
    </source>
</evidence>
<dbReference type="PROSITE" id="PS51077">
    <property type="entry name" value="HTH_ICLR"/>
    <property type="match status" value="1"/>
</dbReference>
<evidence type="ECO:0000259" key="4">
    <source>
        <dbReference type="PROSITE" id="PS51077"/>
    </source>
</evidence>
<organism evidence="6 7">
    <name type="scientific">Thalassospira povalilytica</name>
    <dbReference type="NCBI Taxonomy" id="732237"/>
    <lineage>
        <taxon>Bacteria</taxon>
        <taxon>Pseudomonadati</taxon>
        <taxon>Pseudomonadota</taxon>
        <taxon>Alphaproteobacteria</taxon>
        <taxon>Rhodospirillales</taxon>
        <taxon>Thalassospiraceae</taxon>
        <taxon>Thalassospira</taxon>
    </lineage>
</organism>
<dbReference type="RefSeq" id="WP_206927741.1">
    <property type="nucleotide sequence ID" value="NZ_JAEKJW010000002.1"/>
</dbReference>
<dbReference type="AlphaFoldDB" id="A0A8I1SIS9"/>
<gene>
    <name evidence="6" type="ORF">JF547_14215</name>
</gene>
<evidence type="ECO:0000256" key="2">
    <source>
        <dbReference type="ARBA" id="ARBA00023125"/>
    </source>
</evidence>
<evidence type="ECO:0000259" key="5">
    <source>
        <dbReference type="PROSITE" id="PS51078"/>
    </source>
</evidence>
<dbReference type="EMBL" id="JAEKJW010000002">
    <property type="protein sequence ID" value="MBN8197617.1"/>
    <property type="molecule type" value="Genomic_DNA"/>
</dbReference>
<dbReference type="SUPFAM" id="SSF55781">
    <property type="entry name" value="GAF domain-like"/>
    <property type="match status" value="1"/>
</dbReference>
<proteinExistence type="predicted"/>
<comment type="caution">
    <text evidence="6">The sequence shown here is derived from an EMBL/GenBank/DDBJ whole genome shotgun (WGS) entry which is preliminary data.</text>
</comment>
<dbReference type="Pfam" id="PF01614">
    <property type="entry name" value="IclR_C"/>
    <property type="match status" value="1"/>
</dbReference>